<dbReference type="EMBL" id="KE546989">
    <property type="protein sequence ID" value="EPY52701.1"/>
    <property type="molecule type" value="Genomic_DNA"/>
</dbReference>
<evidence type="ECO:0000256" key="1">
    <source>
        <dbReference type="SAM" id="SignalP"/>
    </source>
</evidence>
<organism evidence="2 3">
    <name type="scientific">Schizosaccharomyces cryophilus (strain OY26 / ATCC MYA-4695 / CBS 11777 / NBRC 106824 / NRRL Y48691)</name>
    <name type="common">Fission yeast</name>
    <dbReference type="NCBI Taxonomy" id="653667"/>
    <lineage>
        <taxon>Eukaryota</taxon>
        <taxon>Fungi</taxon>
        <taxon>Dikarya</taxon>
        <taxon>Ascomycota</taxon>
        <taxon>Taphrinomycotina</taxon>
        <taxon>Schizosaccharomycetes</taxon>
        <taxon>Schizosaccharomycetales</taxon>
        <taxon>Schizosaccharomycetaceae</taxon>
        <taxon>Schizosaccharomyces</taxon>
    </lineage>
</organism>
<dbReference type="HOGENOM" id="CLU_956975_0_0_1"/>
<dbReference type="Proteomes" id="UP000015464">
    <property type="component" value="Unassembled WGS sequence"/>
</dbReference>
<evidence type="ECO:0000313" key="3">
    <source>
        <dbReference type="Proteomes" id="UP000015464"/>
    </source>
</evidence>
<protein>
    <submittedName>
        <fullName evidence="2">Uncharacterized protein</fullName>
    </submittedName>
</protein>
<dbReference type="OrthoDB" id="5347091at2759"/>
<keyword evidence="3" id="KW-1185">Reference proteome</keyword>
<dbReference type="OMA" id="CYGSHAA"/>
<gene>
    <name evidence="2" type="ORF">SPOG_02022</name>
</gene>
<feature type="signal peptide" evidence="1">
    <location>
        <begin position="1"/>
        <end position="23"/>
    </location>
</feature>
<accession>S9XGA8</accession>
<name>S9XGA8_SCHCR</name>
<reference evidence="2 3" key="1">
    <citation type="journal article" date="2011" name="Science">
        <title>Comparative functional genomics of the fission yeasts.</title>
        <authorList>
            <person name="Rhind N."/>
            <person name="Chen Z."/>
            <person name="Yassour M."/>
            <person name="Thompson D.A."/>
            <person name="Haas B.J."/>
            <person name="Habib N."/>
            <person name="Wapinski I."/>
            <person name="Roy S."/>
            <person name="Lin M.F."/>
            <person name="Heiman D.I."/>
            <person name="Young S.K."/>
            <person name="Furuya K."/>
            <person name="Guo Y."/>
            <person name="Pidoux A."/>
            <person name="Chen H.M."/>
            <person name="Robbertse B."/>
            <person name="Goldberg J.M."/>
            <person name="Aoki K."/>
            <person name="Bayne E.H."/>
            <person name="Berlin A.M."/>
            <person name="Desjardins C.A."/>
            <person name="Dobbs E."/>
            <person name="Dukaj L."/>
            <person name="Fan L."/>
            <person name="FitzGerald M.G."/>
            <person name="French C."/>
            <person name="Gujja S."/>
            <person name="Hansen K."/>
            <person name="Keifenheim D."/>
            <person name="Levin J.Z."/>
            <person name="Mosher R.A."/>
            <person name="Mueller C.A."/>
            <person name="Pfiffner J."/>
            <person name="Priest M."/>
            <person name="Russ C."/>
            <person name="Smialowska A."/>
            <person name="Swoboda P."/>
            <person name="Sykes S.M."/>
            <person name="Vaughn M."/>
            <person name="Vengrova S."/>
            <person name="Yoder R."/>
            <person name="Zeng Q."/>
            <person name="Allshire R."/>
            <person name="Baulcombe D."/>
            <person name="Birren B.W."/>
            <person name="Brown W."/>
            <person name="Ekwall K."/>
            <person name="Kellis M."/>
            <person name="Leatherwood J."/>
            <person name="Levin H."/>
            <person name="Margalit H."/>
            <person name="Martienssen R."/>
            <person name="Nieduszynski C.A."/>
            <person name="Spatafora J.W."/>
            <person name="Friedman N."/>
            <person name="Dalgaard J.Z."/>
            <person name="Baumann P."/>
            <person name="Niki H."/>
            <person name="Regev A."/>
            <person name="Nusbaum C."/>
        </authorList>
    </citation>
    <scope>NUCLEOTIDE SEQUENCE [LARGE SCALE GENOMIC DNA]</scope>
    <source>
        <strain evidence="3">OY26 / ATCC MYA-4695 / CBS 11777 / NBRC 106824 / NRRL Y48691</strain>
    </source>
</reference>
<keyword evidence="1" id="KW-0732">Signal</keyword>
<proteinExistence type="predicted"/>
<dbReference type="GeneID" id="25036346"/>
<dbReference type="RefSeq" id="XP_013022580.1">
    <property type="nucleotide sequence ID" value="XM_013167126.1"/>
</dbReference>
<dbReference type="AlphaFoldDB" id="S9XGA8"/>
<evidence type="ECO:0000313" key="2">
    <source>
        <dbReference type="EMBL" id="EPY52701.1"/>
    </source>
</evidence>
<feature type="chain" id="PRO_5004573102" evidence="1">
    <location>
        <begin position="24"/>
        <end position="289"/>
    </location>
</feature>
<sequence length="289" mass="31903">MKFSAWFLSLASASLCVSSVAHAQTLTYSNPNVNLSKENPMVMNMTLGDCTPYGLPVNSAIYDIQYKLTGVFSRDWDFVKKAIEEGKYLDAVAAANLVNPDGGVANLTYDRIIDMIANETDHKQVESLQCLRNLIDKQQNNVMTLMAVPDSTPHSRFSDTLDASIDRLNTAGKSKRGYIWGDLRNVGDCYGSHAAVRSDCGHAIANAHTGKIYISNRESSINVYGTCFFSSDTQGVGTHEIETEILKQDAWMVFWNCFNRNDDSSRNSGEVDDYNNLARVCLSDRGSGC</sequence>